<evidence type="ECO:0000256" key="9">
    <source>
        <dbReference type="ARBA" id="ARBA00048305"/>
    </source>
</evidence>
<evidence type="ECO:0000256" key="11">
    <source>
        <dbReference type="RuleBase" id="RU362049"/>
    </source>
</evidence>
<evidence type="ECO:0000256" key="8">
    <source>
        <dbReference type="ARBA" id="ARBA00023002"/>
    </source>
</evidence>
<dbReference type="UniPathway" id="UPA00253">
    <property type="reaction ID" value="UER00326"/>
</dbReference>
<name>A0A316DZ28_9BACT</name>
<evidence type="ECO:0000256" key="6">
    <source>
        <dbReference type="ARBA" id="ARBA00022642"/>
    </source>
</evidence>
<comment type="similarity">
    <text evidence="3 11">Belongs to the FAD-dependent oxidoreductase 2 family. NadB subfamily.</text>
</comment>
<dbReference type="SUPFAM" id="SSF51905">
    <property type="entry name" value="FAD/NAD(P)-binding domain"/>
    <property type="match status" value="1"/>
</dbReference>
<dbReference type="OrthoDB" id="9806724at2"/>
<keyword evidence="6 11" id="KW-0662">Pyridine nucleotide biosynthesis</keyword>
<proteinExistence type="inferred from homology"/>
<keyword evidence="7 11" id="KW-0274">FAD</keyword>
<evidence type="ECO:0000313" key="15">
    <source>
        <dbReference type="Proteomes" id="UP000245489"/>
    </source>
</evidence>
<evidence type="ECO:0000259" key="13">
    <source>
        <dbReference type="Pfam" id="PF02910"/>
    </source>
</evidence>
<dbReference type="InterPro" id="IPR027477">
    <property type="entry name" value="Succ_DH/fumarate_Rdtase_cat_sf"/>
</dbReference>
<evidence type="ECO:0000256" key="10">
    <source>
        <dbReference type="NCBIfam" id="TIGR00551"/>
    </source>
</evidence>
<dbReference type="PANTHER" id="PTHR42716:SF2">
    <property type="entry name" value="L-ASPARTATE OXIDASE, CHLOROPLASTIC"/>
    <property type="match status" value="1"/>
</dbReference>
<dbReference type="GO" id="GO:0005737">
    <property type="term" value="C:cytoplasm"/>
    <property type="evidence" value="ECO:0007669"/>
    <property type="project" value="UniProtKB-SubCell"/>
</dbReference>
<dbReference type="GO" id="GO:0008734">
    <property type="term" value="F:L-aspartate oxidase activity"/>
    <property type="evidence" value="ECO:0007669"/>
    <property type="project" value="UniProtKB-UniRule"/>
</dbReference>
<dbReference type="EMBL" id="QGGO01000017">
    <property type="protein sequence ID" value="PWK23371.1"/>
    <property type="molecule type" value="Genomic_DNA"/>
</dbReference>
<evidence type="ECO:0000256" key="1">
    <source>
        <dbReference type="ARBA" id="ARBA00001974"/>
    </source>
</evidence>
<dbReference type="AlphaFoldDB" id="A0A316DZ28"/>
<dbReference type="GO" id="GO:0034628">
    <property type="term" value="P:'de novo' NAD+ biosynthetic process from L-aspartate"/>
    <property type="evidence" value="ECO:0007669"/>
    <property type="project" value="TreeGrafter"/>
</dbReference>
<evidence type="ECO:0000256" key="7">
    <source>
        <dbReference type="ARBA" id="ARBA00022827"/>
    </source>
</evidence>
<dbReference type="RefSeq" id="WP_109743889.1">
    <property type="nucleotide sequence ID" value="NZ_QGGO01000017.1"/>
</dbReference>
<dbReference type="InterPro" id="IPR015939">
    <property type="entry name" value="Fum_Rdtase/Succ_DH_flav-like_C"/>
</dbReference>
<keyword evidence="8 11" id="KW-0560">Oxidoreductase</keyword>
<comment type="catalytic activity">
    <reaction evidence="9">
        <text>L-aspartate + O2 = iminosuccinate + H2O2</text>
        <dbReference type="Rhea" id="RHEA:25876"/>
        <dbReference type="ChEBI" id="CHEBI:15379"/>
        <dbReference type="ChEBI" id="CHEBI:16240"/>
        <dbReference type="ChEBI" id="CHEBI:29991"/>
        <dbReference type="ChEBI" id="CHEBI:77875"/>
        <dbReference type="EC" id="1.4.3.16"/>
    </reaction>
    <physiologicalReaction direction="left-to-right" evidence="9">
        <dbReference type="Rhea" id="RHEA:25877"/>
    </physiologicalReaction>
</comment>
<dbReference type="InterPro" id="IPR003953">
    <property type="entry name" value="FAD-dep_OxRdtase_2_FAD-bd"/>
</dbReference>
<sequence length="529" mass="59636">MPQYDFLVIGSGIAGLSYTAKIATYFEEKGKDVKIAIITKTVAEESNTKYAQGGIATVWKDDDSFDKHIEDTMVAGDFLSDRQAVEIVVTEAPERLKELISYGTNFDKKKDGTYDLVKEGGHSDQRILHHKDSTGNEIERALLEKVKSFKSVDFFTHYFAIDLITQHHLGEKVTKDTPHKKCFGAYVFNTLTGKTETFLAKNTLLATGGIGNIYQSTTNPIIATGDGIAMAYRAKALVEGMEFIQFHPTSLYQPSKKPSFLISEAVRGHGGVLKNIDETTFMEKYDPRLSLAPRDIVARAIDSEMKKNGVDHVYLDTRHLESEDFKHHFPMIYNYCKDNLGLDITGKDMIPVVPAQHYLCGGIKVNEYSQTNIEHLFAAGECSATGLHGANRLASNSLLEAIVYAHRAFLKSIETFEENVLPSNIPDWNDDGTTHPEELVLVTEMTRELESIMSNYVGIVRTDRRLKRAYDRLELIYLEHEELYRQSKISVKVSELRNMINVAYLVIKDAIARKENRGLHYNLDNIEAE</sequence>
<dbReference type="Gene3D" id="3.50.50.60">
    <property type="entry name" value="FAD/NAD(P)-binding domain"/>
    <property type="match status" value="1"/>
</dbReference>
<protein>
    <recommendedName>
        <fullName evidence="4 10">L-aspartate oxidase</fullName>
        <ecNumber evidence="4 10">1.4.3.16</ecNumber>
    </recommendedName>
</protein>
<dbReference type="Gene3D" id="1.20.58.100">
    <property type="entry name" value="Fumarate reductase/succinate dehydrogenase flavoprotein-like, C-terminal domain"/>
    <property type="match status" value="1"/>
</dbReference>
<dbReference type="PRINTS" id="PR00368">
    <property type="entry name" value="FADPNR"/>
</dbReference>
<dbReference type="EC" id="1.4.3.16" evidence="4 10"/>
<dbReference type="InterPro" id="IPR037099">
    <property type="entry name" value="Fum_R/Succ_DH_flav-like_C_sf"/>
</dbReference>
<dbReference type="Gene3D" id="3.90.700.10">
    <property type="entry name" value="Succinate dehydrogenase/fumarate reductase flavoprotein, catalytic domain"/>
    <property type="match status" value="1"/>
</dbReference>
<keyword evidence="15" id="KW-1185">Reference proteome</keyword>
<comment type="pathway">
    <text evidence="2 11">Cofactor biosynthesis; NAD(+) biosynthesis; iminoaspartate from L-aspartate (oxidase route): step 1/1.</text>
</comment>
<dbReference type="PANTHER" id="PTHR42716">
    <property type="entry name" value="L-ASPARTATE OXIDASE"/>
    <property type="match status" value="1"/>
</dbReference>
<comment type="cofactor">
    <cofactor evidence="1 11">
        <name>FAD</name>
        <dbReference type="ChEBI" id="CHEBI:57692"/>
    </cofactor>
</comment>
<gene>
    <name evidence="14" type="ORF">LV89_03188</name>
</gene>
<dbReference type="Pfam" id="PF02910">
    <property type="entry name" value="Succ_DH_flav_C"/>
    <property type="match status" value="1"/>
</dbReference>
<comment type="subcellular location">
    <subcellularLocation>
        <location evidence="11">Cytoplasm</location>
    </subcellularLocation>
</comment>
<dbReference type="Pfam" id="PF00890">
    <property type="entry name" value="FAD_binding_2"/>
    <property type="match status" value="1"/>
</dbReference>
<evidence type="ECO:0000313" key="14">
    <source>
        <dbReference type="EMBL" id="PWK23371.1"/>
    </source>
</evidence>
<dbReference type="FunFam" id="3.90.700.10:FF:000002">
    <property type="entry name" value="L-aspartate oxidase"/>
    <property type="match status" value="1"/>
</dbReference>
<evidence type="ECO:0000256" key="3">
    <source>
        <dbReference type="ARBA" id="ARBA00008562"/>
    </source>
</evidence>
<organism evidence="14 15">
    <name type="scientific">Arcicella aurantiaca</name>
    <dbReference type="NCBI Taxonomy" id="591202"/>
    <lineage>
        <taxon>Bacteria</taxon>
        <taxon>Pseudomonadati</taxon>
        <taxon>Bacteroidota</taxon>
        <taxon>Cytophagia</taxon>
        <taxon>Cytophagales</taxon>
        <taxon>Flectobacillaceae</taxon>
        <taxon>Arcicella</taxon>
    </lineage>
</organism>
<comment type="function">
    <text evidence="11">Catalyzes the oxidation of L-aspartate to iminoaspartate.</text>
</comment>
<dbReference type="InterPro" id="IPR005288">
    <property type="entry name" value="NadB"/>
</dbReference>
<keyword evidence="5 11" id="KW-0285">Flavoprotein</keyword>
<dbReference type="InterPro" id="IPR036188">
    <property type="entry name" value="FAD/NAD-bd_sf"/>
</dbReference>
<feature type="domain" description="Fumarate reductase/succinate dehydrogenase flavoprotein-like C-terminal" evidence="13">
    <location>
        <begin position="447"/>
        <end position="524"/>
    </location>
</feature>
<dbReference type="SUPFAM" id="SSF46977">
    <property type="entry name" value="Succinate dehydrogenase/fumarate reductase flavoprotein C-terminal domain"/>
    <property type="match status" value="1"/>
</dbReference>
<comment type="caution">
    <text evidence="14">The sequence shown here is derived from an EMBL/GenBank/DDBJ whole genome shotgun (WGS) entry which is preliminary data.</text>
</comment>
<evidence type="ECO:0000256" key="4">
    <source>
        <dbReference type="ARBA" id="ARBA00012173"/>
    </source>
</evidence>
<reference evidence="14 15" key="1">
    <citation type="submission" date="2018-05" db="EMBL/GenBank/DDBJ databases">
        <title>Genomic Encyclopedia of Archaeal and Bacterial Type Strains, Phase II (KMG-II): from individual species to whole genera.</title>
        <authorList>
            <person name="Goeker M."/>
        </authorList>
    </citation>
    <scope>NUCLEOTIDE SEQUENCE [LARGE SCALE GENOMIC DNA]</scope>
    <source>
        <strain evidence="14 15">DSM 22214</strain>
    </source>
</reference>
<dbReference type="SUPFAM" id="SSF56425">
    <property type="entry name" value="Succinate dehydrogenase/fumarate reductase flavoprotein, catalytic domain"/>
    <property type="match status" value="1"/>
</dbReference>
<evidence type="ECO:0000256" key="2">
    <source>
        <dbReference type="ARBA" id="ARBA00004950"/>
    </source>
</evidence>
<feature type="domain" description="FAD-dependent oxidoreductase 2 FAD-binding" evidence="12">
    <location>
        <begin position="5"/>
        <end position="398"/>
    </location>
</feature>
<evidence type="ECO:0000256" key="5">
    <source>
        <dbReference type="ARBA" id="ARBA00022630"/>
    </source>
</evidence>
<dbReference type="Proteomes" id="UP000245489">
    <property type="component" value="Unassembled WGS sequence"/>
</dbReference>
<dbReference type="NCBIfam" id="TIGR00551">
    <property type="entry name" value="nadB"/>
    <property type="match status" value="1"/>
</dbReference>
<evidence type="ECO:0000259" key="12">
    <source>
        <dbReference type="Pfam" id="PF00890"/>
    </source>
</evidence>
<accession>A0A316DZ28</accession>